<dbReference type="Proteomes" id="UP000219338">
    <property type="component" value="Unassembled WGS sequence"/>
</dbReference>
<evidence type="ECO:0000313" key="2">
    <source>
        <dbReference type="Proteomes" id="UP000219338"/>
    </source>
</evidence>
<keyword evidence="2" id="KW-1185">Reference proteome</keyword>
<organism evidence="1 2">
    <name type="scientific">Armillaria ostoyae</name>
    <name type="common">Armillaria root rot fungus</name>
    <dbReference type="NCBI Taxonomy" id="47428"/>
    <lineage>
        <taxon>Eukaryota</taxon>
        <taxon>Fungi</taxon>
        <taxon>Dikarya</taxon>
        <taxon>Basidiomycota</taxon>
        <taxon>Agaricomycotina</taxon>
        <taxon>Agaricomycetes</taxon>
        <taxon>Agaricomycetidae</taxon>
        <taxon>Agaricales</taxon>
        <taxon>Marasmiineae</taxon>
        <taxon>Physalacriaceae</taxon>
        <taxon>Armillaria</taxon>
    </lineage>
</organism>
<proteinExistence type="predicted"/>
<dbReference type="EMBL" id="FUEG01000003">
    <property type="protein sequence ID" value="SJL02501.1"/>
    <property type="molecule type" value="Genomic_DNA"/>
</dbReference>
<name>A0A284R1B0_ARMOS</name>
<accession>A0A284R1B0</accession>
<sequence>MSREAVPLARITMRARSLSPFGGSQGILTCIGLATPAWSGWFDKTWLLSPSTFQPQRASIAKTLIGIYLHRSICPYVFGIRILPRDIPRHDFQYHHHTLDITSGDE</sequence>
<protein>
    <submittedName>
        <fullName evidence="1">Uncharacterized protein</fullName>
    </submittedName>
</protein>
<gene>
    <name evidence="1" type="ORF">ARMOST_05832</name>
</gene>
<reference evidence="2" key="1">
    <citation type="journal article" date="2017" name="Nat. Ecol. Evol.">
        <title>Genome expansion and lineage-specific genetic innovations in the forest pathogenic fungi Armillaria.</title>
        <authorList>
            <person name="Sipos G."/>
            <person name="Prasanna A.N."/>
            <person name="Walter M.C."/>
            <person name="O'Connor E."/>
            <person name="Balint B."/>
            <person name="Krizsan K."/>
            <person name="Kiss B."/>
            <person name="Hess J."/>
            <person name="Varga T."/>
            <person name="Slot J."/>
            <person name="Riley R."/>
            <person name="Boka B."/>
            <person name="Rigling D."/>
            <person name="Barry K."/>
            <person name="Lee J."/>
            <person name="Mihaltcheva S."/>
            <person name="LaButti K."/>
            <person name="Lipzen A."/>
            <person name="Waldron R."/>
            <person name="Moloney N.M."/>
            <person name="Sperisen C."/>
            <person name="Kredics L."/>
            <person name="Vagvoelgyi C."/>
            <person name="Patrignani A."/>
            <person name="Fitzpatrick D."/>
            <person name="Nagy I."/>
            <person name="Doyle S."/>
            <person name="Anderson J.B."/>
            <person name="Grigoriev I.V."/>
            <person name="Gueldener U."/>
            <person name="Muensterkoetter M."/>
            <person name="Nagy L.G."/>
        </authorList>
    </citation>
    <scope>NUCLEOTIDE SEQUENCE [LARGE SCALE GENOMIC DNA]</scope>
    <source>
        <strain evidence="2">C18/9</strain>
    </source>
</reference>
<dbReference type="AlphaFoldDB" id="A0A284R1B0"/>
<evidence type="ECO:0000313" key="1">
    <source>
        <dbReference type="EMBL" id="SJL02501.1"/>
    </source>
</evidence>